<protein>
    <recommendedName>
        <fullName evidence="5">DUF4352 domain-containing protein</fullName>
    </recommendedName>
</protein>
<dbReference type="RefSeq" id="WP_003322784.1">
    <property type="nucleotide sequence ID" value="NZ_ALPT02000034.1"/>
</dbReference>
<gene>
    <name evidence="2" type="ORF">AJ85_17105</name>
    <name evidence="1" type="ORF">BALCAV_0211485</name>
</gene>
<reference evidence="1 3" key="1">
    <citation type="journal article" date="2014" name="Genome Announc.">
        <title>Draft Genome Sequence of Bacillus alcalophilus AV1934, a Classic Alkaliphile Isolated from Human Feces in 1934.</title>
        <authorList>
            <person name="Attie O."/>
            <person name="Jayaprakash A."/>
            <person name="Shah H."/>
            <person name="Paulsen I.T."/>
            <person name="Morino M."/>
            <person name="Takahashi Y."/>
            <person name="Narumi I."/>
            <person name="Sachidanandam R."/>
            <person name="Satoh K."/>
            <person name="Ito M."/>
            <person name="Krulwich T.A."/>
        </authorList>
    </citation>
    <scope>NUCLEOTIDE SEQUENCE [LARGE SCALE GENOMIC DNA]</scope>
    <source>
        <strain evidence="1 3">AV1934</strain>
    </source>
</reference>
<organism evidence="1 3">
    <name type="scientific">Alkalihalobacillus alcalophilus ATCC 27647 = CGMCC 1.3604</name>
    <dbReference type="NCBI Taxonomy" id="1218173"/>
    <lineage>
        <taxon>Bacteria</taxon>
        <taxon>Bacillati</taxon>
        <taxon>Bacillota</taxon>
        <taxon>Bacilli</taxon>
        <taxon>Bacillales</taxon>
        <taxon>Bacillaceae</taxon>
        <taxon>Alkalihalobacillus</taxon>
    </lineage>
</organism>
<evidence type="ECO:0000313" key="3">
    <source>
        <dbReference type="Proteomes" id="UP000002754"/>
    </source>
</evidence>
<evidence type="ECO:0000313" key="4">
    <source>
        <dbReference type="Proteomes" id="UP000297014"/>
    </source>
</evidence>
<dbReference type="PROSITE" id="PS51257">
    <property type="entry name" value="PROKAR_LIPOPROTEIN"/>
    <property type="match status" value="1"/>
</dbReference>
<evidence type="ECO:0000313" key="1">
    <source>
        <dbReference type="EMBL" id="KGA97223.1"/>
    </source>
</evidence>
<dbReference type="EMBL" id="ALPT02000034">
    <property type="protein sequence ID" value="KGA97223.1"/>
    <property type="molecule type" value="Genomic_DNA"/>
</dbReference>
<dbReference type="Proteomes" id="UP000002754">
    <property type="component" value="Unassembled WGS sequence"/>
</dbReference>
<sequence length="196" mass="22513">MQKFYSIILFSALLTTLIGCQNETDAKSNISSNVDSEKVVEETIYKINEEAFITNENSENVYSITMDSVEVVEVDGNYQDYLELDWLPRDTKQMLVLTYTYKYVSEDDKLDELEINPEDFQVFDEDNRALEYITIGSSDYPFDATIFQAIKHGRSVQTYGPYALKKDTNLIQVDFSSELYQQTLTFEISLGPNDAS</sequence>
<evidence type="ECO:0000313" key="2">
    <source>
        <dbReference type="EMBL" id="THG89545.1"/>
    </source>
</evidence>
<dbReference type="Proteomes" id="UP000297014">
    <property type="component" value="Unassembled WGS sequence"/>
</dbReference>
<dbReference type="AlphaFoldDB" id="A0A094WMS1"/>
<reference evidence="2 4" key="2">
    <citation type="submission" date="2014-01" db="EMBL/GenBank/DDBJ databases">
        <title>Draft genome sequencing of Bacillus alcalophilus CGMCC 1.3604.</title>
        <authorList>
            <person name="Yang J."/>
            <person name="Diao L."/>
            <person name="Yang S."/>
        </authorList>
    </citation>
    <scope>NUCLEOTIDE SEQUENCE [LARGE SCALE GENOMIC DNA]</scope>
    <source>
        <strain evidence="2 4">CGMCC 1.3604</strain>
    </source>
</reference>
<dbReference type="EMBL" id="JALP01000220">
    <property type="protein sequence ID" value="THG89545.1"/>
    <property type="molecule type" value="Genomic_DNA"/>
</dbReference>
<accession>A0A094WMS1</accession>
<comment type="caution">
    <text evidence="1">The sequence shown here is derived from an EMBL/GenBank/DDBJ whole genome shotgun (WGS) entry which is preliminary data.</text>
</comment>
<proteinExistence type="predicted"/>
<name>A0A094WMS1_ALKAL</name>
<keyword evidence="3" id="KW-1185">Reference proteome</keyword>
<evidence type="ECO:0008006" key="5">
    <source>
        <dbReference type="Google" id="ProtNLM"/>
    </source>
</evidence>